<dbReference type="InterPro" id="IPR000182">
    <property type="entry name" value="GNAT_dom"/>
</dbReference>
<dbReference type="InterPro" id="IPR016181">
    <property type="entry name" value="Acyl_CoA_acyltransferase"/>
</dbReference>
<proteinExistence type="predicted"/>
<accession>A0ABS2BPA8</accession>
<dbReference type="InterPro" id="IPR031165">
    <property type="entry name" value="GNAT_YJDJ"/>
</dbReference>
<evidence type="ECO:0000313" key="3">
    <source>
        <dbReference type="EMBL" id="MBM3116888.1"/>
    </source>
</evidence>
<dbReference type="EMBL" id="JAESND010000007">
    <property type="protein sequence ID" value="MBM3116888.1"/>
    <property type="molecule type" value="Genomic_DNA"/>
</dbReference>
<dbReference type="PROSITE" id="PS51186">
    <property type="entry name" value="GNAT"/>
    <property type="match status" value="1"/>
</dbReference>
<feature type="domain" description="N-acetyltransferase" evidence="2">
    <location>
        <begin position="7"/>
        <end position="95"/>
    </location>
</feature>
<dbReference type="InterPro" id="IPR045057">
    <property type="entry name" value="Gcn5-rel_NAT"/>
</dbReference>
<organism evidence="3 4">
    <name type="scientific">Jeongeupia naejangsanensis</name>
    <dbReference type="NCBI Taxonomy" id="613195"/>
    <lineage>
        <taxon>Bacteria</taxon>
        <taxon>Pseudomonadati</taxon>
        <taxon>Pseudomonadota</taxon>
        <taxon>Betaproteobacteria</taxon>
        <taxon>Neisseriales</taxon>
        <taxon>Chitinibacteraceae</taxon>
        <taxon>Jeongeupia</taxon>
    </lineage>
</organism>
<feature type="domain" description="N-acetyltransferase" evidence="1">
    <location>
        <begin position="1"/>
        <end position="95"/>
    </location>
</feature>
<comment type="caution">
    <text evidence="3">The sequence shown here is derived from an EMBL/GenBank/DDBJ whole genome shotgun (WGS) entry which is preliminary data.</text>
</comment>
<dbReference type="Pfam" id="PF14542">
    <property type="entry name" value="Acetyltransf_CG"/>
    <property type="match status" value="1"/>
</dbReference>
<dbReference type="PANTHER" id="PTHR31435:SF10">
    <property type="entry name" value="BSR4717 PROTEIN"/>
    <property type="match status" value="1"/>
</dbReference>
<dbReference type="PANTHER" id="PTHR31435">
    <property type="entry name" value="PROTEIN NATD1"/>
    <property type="match status" value="1"/>
</dbReference>
<dbReference type="Proteomes" id="UP000809431">
    <property type="component" value="Unassembled WGS sequence"/>
</dbReference>
<name>A0ABS2BPA8_9NEIS</name>
<dbReference type="RefSeq" id="WP_203539125.1">
    <property type="nucleotide sequence ID" value="NZ_JAESND010000007.1"/>
</dbReference>
<dbReference type="SUPFAM" id="SSF55729">
    <property type="entry name" value="Acyl-CoA N-acyltransferases (Nat)"/>
    <property type="match status" value="1"/>
</dbReference>
<dbReference type="CDD" id="cd04301">
    <property type="entry name" value="NAT_SF"/>
    <property type="match status" value="1"/>
</dbReference>
<evidence type="ECO:0000259" key="1">
    <source>
        <dbReference type="PROSITE" id="PS51186"/>
    </source>
</evidence>
<dbReference type="PROSITE" id="PS51729">
    <property type="entry name" value="GNAT_YJDJ"/>
    <property type="match status" value="1"/>
</dbReference>
<gene>
    <name evidence="3" type="ORF">JMJ54_13720</name>
</gene>
<keyword evidence="4" id="KW-1185">Reference proteome</keyword>
<sequence>MATLTIVHEPANHRFVAVDAGKVAAEMTYSPLGDDRFIIDHTDVDAAYGGQGVGYQLVDAAVAHARTNGMKILPLCPFAASVFKKKGEEYADVRF</sequence>
<protein>
    <submittedName>
        <fullName evidence="3">N-acetyltransferase</fullName>
    </submittedName>
</protein>
<evidence type="ECO:0000259" key="2">
    <source>
        <dbReference type="PROSITE" id="PS51729"/>
    </source>
</evidence>
<evidence type="ECO:0000313" key="4">
    <source>
        <dbReference type="Proteomes" id="UP000809431"/>
    </source>
</evidence>
<dbReference type="Gene3D" id="3.40.630.30">
    <property type="match status" value="1"/>
</dbReference>
<reference evidence="3 4" key="1">
    <citation type="submission" date="2021-01" db="EMBL/GenBank/DDBJ databases">
        <title>Draft Genome Sequence and Polyhydroxyalkanoate Biosynthetic Potential of Jeongeupia naejangsanensis Type Strain DSM 24253.</title>
        <authorList>
            <person name="Turrini P."/>
            <person name="Artuso I."/>
            <person name="Lugli G.A."/>
            <person name="Frangipani E."/>
            <person name="Ventura M."/>
            <person name="Visca P."/>
        </authorList>
    </citation>
    <scope>NUCLEOTIDE SEQUENCE [LARGE SCALE GENOMIC DNA]</scope>
    <source>
        <strain evidence="3 4">DSM 24253</strain>
    </source>
</reference>